<dbReference type="Pfam" id="PF09537">
    <property type="entry name" value="DUF2383"/>
    <property type="match status" value="1"/>
</dbReference>
<dbReference type="NCBIfam" id="TIGR02284">
    <property type="entry name" value="PA2169 family four-helix-bundle protein"/>
    <property type="match status" value="1"/>
</dbReference>
<feature type="domain" description="DUF2383" evidence="1">
    <location>
        <begin position="6"/>
        <end position="113"/>
    </location>
</feature>
<dbReference type="EMBL" id="JBHRXV010000003">
    <property type="protein sequence ID" value="MFC3711802.1"/>
    <property type="molecule type" value="Genomic_DNA"/>
</dbReference>
<dbReference type="RefSeq" id="WP_380857430.1">
    <property type="nucleotide sequence ID" value="NZ_JBHRXV010000003.1"/>
</dbReference>
<dbReference type="InterPro" id="IPR012347">
    <property type="entry name" value="Ferritin-like"/>
</dbReference>
<evidence type="ECO:0000313" key="3">
    <source>
        <dbReference type="Proteomes" id="UP001595615"/>
    </source>
</evidence>
<dbReference type="InterPro" id="IPR019052">
    <property type="entry name" value="DUF2383"/>
</dbReference>
<evidence type="ECO:0000313" key="2">
    <source>
        <dbReference type="EMBL" id="MFC3711802.1"/>
    </source>
</evidence>
<reference evidence="3" key="1">
    <citation type="journal article" date="2019" name="Int. J. Syst. Evol. Microbiol.">
        <title>The Global Catalogue of Microorganisms (GCM) 10K type strain sequencing project: providing services to taxonomists for standard genome sequencing and annotation.</title>
        <authorList>
            <consortium name="The Broad Institute Genomics Platform"/>
            <consortium name="The Broad Institute Genome Sequencing Center for Infectious Disease"/>
            <person name="Wu L."/>
            <person name="Ma J."/>
        </authorList>
    </citation>
    <scope>NUCLEOTIDE SEQUENCE [LARGE SCALE GENOMIC DNA]</scope>
    <source>
        <strain evidence="3">KCTC 42644</strain>
    </source>
</reference>
<accession>A0ABV7X994</accession>
<keyword evidence="3" id="KW-1185">Reference proteome</keyword>
<proteinExistence type="predicted"/>
<dbReference type="PIRSF" id="PIRSF029477">
    <property type="entry name" value="UCP029477"/>
    <property type="match status" value="1"/>
</dbReference>
<gene>
    <name evidence="2" type="ORF">ACFOMD_04420</name>
</gene>
<dbReference type="Proteomes" id="UP001595615">
    <property type="component" value="Unassembled WGS sequence"/>
</dbReference>
<dbReference type="Gene3D" id="1.20.1260.10">
    <property type="match status" value="1"/>
</dbReference>
<comment type="caution">
    <text evidence="2">The sequence shown here is derived from an EMBL/GenBank/DDBJ whole genome shotgun (WGS) entry which is preliminary data.</text>
</comment>
<dbReference type="InterPro" id="IPR016920">
    <property type="entry name" value="UCP029477"/>
</dbReference>
<dbReference type="InterPro" id="IPR011971">
    <property type="entry name" value="CHP02284"/>
</dbReference>
<sequence>MSDIDIRTLNSLIETTIDSADGYEQASETEKAGDLAQTFRQFASERRSIVAELRGHVVRLGGTPEDDGTLLAAAHRQFLKIRAAFDDDTRAAVNEVERGEDIIKAKYEHALKEDLSPEVRQAVQRAYESVRAGHDTASALKKRWAA</sequence>
<organism evidence="2 3">
    <name type="scientific">Sphingoaurantiacus capsulatus</name>
    <dbReference type="NCBI Taxonomy" id="1771310"/>
    <lineage>
        <taxon>Bacteria</taxon>
        <taxon>Pseudomonadati</taxon>
        <taxon>Pseudomonadota</taxon>
        <taxon>Alphaproteobacteria</taxon>
        <taxon>Sphingomonadales</taxon>
        <taxon>Sphingosinicellaceae</taxon>
        <taxon>Sphingoaurantiacus</taxon>
    </lineage>
</organism>
<protein>
    <submittedName>
        <fullName evidence="2">PA2169 family four-helix-bundle protein</fullName>
    </submittedName>
</protein>
<name>A0ABV7X994_9SPHN</name>
<evidence type="ECO:0000259" key="1">
    <source>
        <dbReference type="Pfam" id="PF09537"/>
    </source>
</evidence>